<proteinExistence type="predicted"/>
<sequence>MKIFLSWSGSVSQKVATTLREWLPCVIQSVKPYVSSEDIKKGTRWSADIAKELQETSFGILCVTKDNLSAPWLNFEAGALSKAIESAHVVPFLFRLKPSDLKGPLLQFQTTASNKEDTFRLLETINNVNSTDDQIPPAQLAKTFEIWWPNLEEELAKIVVKDEPDIKEETKTGKDSEILEELLTLTRNQQRLIAGLVDTAKEDAGLSAQIARVEEPILLLRRNLVLMQQITEDDLSRASVDGSTGKTIAVTERILRAVVQSRDLIGAIMTELKISNSPNKRVFISHSDEIPMAGKLPSLKGYLKRSENKKTD</sequence>
<protein>
    <submittedName>
        <fullName evidence="2">Toll/interleukin-1 receptor domain-containing protein</fullName>
    </submittedName>
</protein>
<dbReference type="Gene3D" id="3.40.50.10140">
    <property type="entry name" value="Toll/interleukin-1 receptor homology (TIR) domain"/>
    <property type="match status" value="1"/>
</dbReference>
<feature type="domain" description="TIR" evidence="1">
    <location>
        <begin position="3"/>
        <end position="111"/>
    </location>
</feature>
<reference evidence="2 3" key="1">
    <citation type="submission" date="2020-11" db="EMBL/GenBank/DDBJ databases">
        <authorList>
            <person name="Kim M.K."/>
        </authorList>
    </citation>
    <scope>NUCLEOTIDE SEQUENCE [LARGE SCALE GENOMIC DNA]</scope>
    <source>
        <strain evidence="2 3">BT662</strain>
    </source>
</reference>
<evidence type="ECO:0000313" key="2">
    <source>
        <dbReference type="EMBL" id="MBF9223129.1"/>
    </source>
</evidence>
<dbReference type="InterPro" id="IPR000157">
    <property type="entry name" value="TIR_dom"/>
</dbReference>
<evidence type="ECO:0000313" key="3">
    <source>
        <dbReference type="Proteomes" id="UP000618931"/>
    </source>
</evidence>
<dbReference type="InterPro" id="IPR035897">
    <property type="entry name" value="Toll_tir_struct_dom_sf"/>
</dbReference>
<dbReference type="Proteomes" id="UP000618931">
    <property type="component" value="Unassembled WGS sequence"/>
</dbReference>
<keyword evidence="3" id="KW-1185">Reference proteome</keyword>
<dbReference type="RefSeq" id="WP_196294575.1">
    <property type="nucleotide sequence ID" value="NZ_JADQDM010000012.1"/>
</dbReference>
<accession>A0ABS0I8A0</accession>
<gene>
    <name evidence="2" type="ORF">I2H31_18645</name>
</gene>
<comment type="caution">
    <text evidence="2">The sequence shown here is derived from an EMBL/GenBank/DDBJ whole genome shotgun (WGS) entry which is preliminary data.</text>
</comment>
<dbReference type="SUPFAM" id="SSF52200">
    <property type="entry name" value="Toll/Interleukin receptor TIR domain"/>
    <property type="match status" value="1"/>
</dbReference>
<dbReference type="EMBL" id="JADQDM010000012">
    <property type="protein sequence ID" value="MBF9223129.1"/>
    <property type="molecule type" value="Genomic_DNA"/>
</dbReference>
<name>A0ABS0I8A0_9BACT</name>
<organism evidence="2 3">
    <name type="scientific">Hymenobacter ruricola</name>
    <dbReference type="NCBI Taxonomy" id="2791023"/>
    <lineage>
        <taxon>Bacteria</taxon>
        <taxon>Pseudomonadati</taxon>
        <taxon>Bacteroidota</taxon>
        <taxon>Cytophagia</taxon>
        <taxon>Cytophagales</taxon>
        <taxon>Hymenobacteraceae</taxon>
        <taxon>Hymenobacter</taxon>
    </lineage>
</organism>
<keyword evidence="2" id="KW-0675">Receptor</keyword>
<evidence type="ECO:0000259" key="1">
    <source>
        <dbReference type="Pfam" id="PF13676"/>
    </source>
</evidence>
<dbReference type="Pfam" id="PF13676">
    <property type="entry name" value="TIR_2"/>
    <property type="match status" value="1"/>
</dbReference>